<accession>A0ABP5VIK8</accession>
<dbReference type="Pfam" id="PF13714">
    <property type="entry name" value="PEP_mutase"/>
    <property type="match status" value="1"/>
</dbReference>
<dbReference type="GO" id="GO:0016829">
    <property type="term" value="F:lyase activity"/>
    <property type="evidence" value="ECO:0007669"/>
    <property type="project" value="UniProtKB-KW"/>
</dbReference>
<dbReference type="InterPro" id="IPR040442">
    <property type="entry name" value="Pyrv_kinase-like_dom_sf"/>
</dbReference>
<reference evidence="2" key="1">
    <citation type="journal article" date="2019" name="Int. J. Syst. Evol. Microbiol.">
        <title>The Global Catalogue of Microorganisms (GCM) 10K type strain sequencing project: providing services to taxonomists for standard genome sequencing and annotation.</title>
        <authorList>
            <consortium name="The Broad Institute Genomics Platform"/>
            <consortium name="The Broad Institute Genome Sequencing Center for Infectious Disease"/>
            <person name="Wu L."/>
            <person name="Ma J."/>
        </authorList>
    </citation>
    <scope>NUCLEOTIDE SEQUENCE [LARGE SCALE GENOMIC DNA]</scope>
    <source>
        <strain evidence="2">JCM 3325</strain>
    </source>
</reference>
<dbReference type="PANTHER" id="PTHR42905:SF16">
    <property type="entry name" value="CARBOXYPHOSPHONOENOLPYRUVATE PHOSPHONOMUTASE-LIKE PROTEIN (AFU_ORTHOLOGUE AFUA_5G07230)"/>
    <property type="match status" value="1"/>
</dbReference>
<keyword evidence="1" id="KW-0456">Lyase</keyword>
<evidence type="ECO:0000313" key="2">
    <source>
        <dbReference type="Proteomes" id="UP001501231"/>
    </source>
</evidence>
<protein>
    <submittedName>
        <fullName evidence="1">Isocitrate lyase/phosphoenolpyruvate mutase family protein</fullName>
    </submittedName>
</protein>
<dbReference type="Gene3D" id="3.20.20.60">
    <property type="entry name" value="Phosphoenolpyruvate-binding domains"/>
    <property type="match status" value="1"/>
</dbReference>
<dbReference type="RefSeq" id="WP_344587225.1">
    <property type="nucleotide sequence ID" value="NZ_BAAARW010000003.1"/>
</dbReference>
<organism evidence="1 2">
    <name type="scientific">Actinomadura vinacea</name>
    <dbReference type="NCBI Taxonomy" id="115336"/>
    <lineage>
        <taxon>Bacteria</taxon>
        <taxon>Bacillati</taxon>
        <taxon>Actinomycetota</taxon>
        <taxon>Actinomycetes</taxon>
        <taxon>Streptosporangiales</taxon>
        <taxon>Thermomonosporaceae</taxon>
        <taxon>Actinomadura</taxon>
    </lineage>
</organism>
<dbReference type="PANTHER" id="PTHR42905">
    <property type="entry name" value="PHOSPHOENOLPYRUVATE CARBOXYLASE"/>
    <property type="match status" value="1"/>
</dbReference>
<dbReference type="InterPro" id="IPR015813">
    <property type="entry name" value="Pyrv/PenolPyrv_kinase-like_dom"/>
</dbReference>
<evidence type="ECO:0000313" key="1">
    <source>
        <dbReference type="EMBL" id="GAA2404096.1"/>
    </source>
</evidence>
<keyword evidence="2" id="KW-1185">Reference proteome</keyword>
<name>A0ABP5VIK8_9ACTN</name>
<sequence length="253" mass="26388">MTDRNAKAARLRELHRPGEPLLLPNVWDAASAKIVEEAGHPAIATASAAIAAMLGLPDHEGAPAEEMFAAAARVIRAVEVPVTVDAEAGYGLPAAELVDRLAAIGAVGCNLEDTDHRTDELVEVSAQADRIAAVRDAATAAGVDLVVNARADVFVAKVPDPVAEAVERGRRYLEAGADCIYPIMVSADEDIAALVKGIPGPINTNAFPGVDIARLAELGVARVSFGPMPYLMALETLKGMANRLLAGEDPYDV</sequence>
<dbReference type="CDD" id="cd00377">
    <property type="entry name" value="ICL_PEPM"/>
    <property type="match status" value="1"/>
</dbReference>
<comment type="caution">
    <text evidence="1">The sequence shown here is derived from an EMBL/GenBank/DDBJ whole genome shotgun (WGS) entry which is preliminary data.</text>
</comment>
<dbReference type="EMBL" id="BAAARW010000003">
    <property type="protein sequence ID" value="GAA2404096.1"/>
    <property type="molecule type" value="Genomic_DNA"/>
</dbReference>
<dbReference type="Proteomes" id="UP001501231">
    <property type="component" value="Unassembled WGS sequence"/>
</dbReference>
<dbReference type="InterPro" id="IPR039556">
    <property type="entry name" value="ICL/PEPM"/>
</dbReference>
<proteinExistence type="predicted"/>
<gene>
    <name evidence="1" type="ORF">GCM10010191_09730</name>
</gene>
<dbReference type="SUPFAM" id="SSF51621">
    <property type="entry name" value="Phosphoenolpyruvate/pyruvate domain"/>
    <property type="match status" value="1"/>
</dbReference>